<gene>
    <name evidence="5" type="ORF">OESDEN_03782</name>
</gene>
<sequence length="180" mass="20249">AVFALQGDLSPFTNRNPKEKSRGSQGVQKECKRLIDNLINVVYNRQHSIFEVTRKCKNYLAVMGVPLKNGGHVLFPEEVVYLLEHNNVYAVDGKNVLTLHDGYRILGECGVSMHVYSTYSSLRQAGFVVLRPNRNYVRSLPLNGIEQAKPTEPSSAEKYTTKPQLQISTTSARLFPDVRP</sequence>
<dbReference type="GO" id="GO:0000214">
    <property type="term" value="C:tRNA-intron endonuclease complex"/>
    <property type="evidence" value="ECO:0007669"/>
    <property type="project" value="TreeGrafter"/>
</dbReference>
<name>A0A0B1TFD8_OESDE</name>
<dbReference type="AlphaFoldDB" id="A0A0B1TFD8"/>
<dbReference type="EMBL" id="KN549714">
    <property type="protein sequence ID" value="KHJ96253.1"/>
    <property type="molecule type" value="Genomic_DNA"/>
</dbReference>
<evidence type="ECO:0000256" key="1">
    <source>
        <dbReference type="ARBA" id="ARBA00005736"/>
    </source>
</evidence>
<proteinExistence type="inferred from homology"/>
<dbReference type="OrthoDB" id="408683at2759"/>
<accession>A0A0B1TFD8</accession>
<dbReference type="InterPro" id="IPR024336">
    <property type="entry name" value="tRNA_splic_suSen54_N"/>
</dbReference>
<dbReference type="Pfam" id="PF12928">
    <property type="entry name" value="tRNA_int_end_N2"/>
    <property type="match status" value="1"/>
</dbReference>
<feature type="compositionally biased region" description="Polar residues" evidence="3">
    <location>
        <begin position="152"/>
        <end position="172"/>
    </location>
</feature>
<evidence type="ECO:0000313" key="5">
    <source>
        <dbReference type="EMBL" id="KHJ96253.1"/>
    </source>
</evidence>
<evidence type="ECO:0000259" key="4">
    <source>
        <dbReference type="Pfam" id="PF12928"/>
    </source>
</evidence>
<evidence type="ECO:0000313" key="6">
    <source>
        <dbReference type="Proteomes" id="UP000053660"/>
    </source>
</evidence>
<evidence type="ECO:0000256" key="2">
    <source>
        <dbReference type="ARBA" id="ARBA00022694"/>
    </source>
</evidence>
<keyword evidence="2" id="KW-0819">tRNA processing</keyword>
<feature type="domain" description="tRNA-splicing endonuclease subunit Sen54 N-terminal" evidence="4">
    <location>
        <begin position="36"/>
        <end position="88"/>
    </location>
</feature>
<keyword evidence="6" id="KW-1185">Reference proteome</keyword>
<dbReference type="GO" id="GO:0000379">
    <property type="term" value="P:tRNA-type intron splice site recognition and cleavage"/>
    <property type="evidence" value="ECO:0007669"/>
    <property type="project" value="TreeGrafter"/>
</dbReference>
<protein>
    <recommendedName>
        <fullName evidence="4">tRNA-splicing endonuclease subunit Sen54 N-terminal domain-containing protein</fullName>
    </recommendedName>
</protein>
<feature type="region of interest" description="Disordered" evidence="3">
    <location>
        <begin position="147"/>
        <end position="180"/>
    </location>
</feature>
<evidence type="ECO:0000256" key="3">
    <source>
        <dbReference type="SAM" id="MobiDB-lite"/>
    </source>
</evidence>
<dbReference type="InterPro" id="IPR024337">
    <property type="entry name" value="tRNA_splic_suSen54"/>
</dbReference>
<feature type="non-terminal residue" evidence="5">
    <location>
        <position position="1"/>
    </location>
</feature>
<dbReference type="PANTHER" id="PTHR21027">
    <property type="entry name" value="TRNA-SPLICING ENDONUCLEASE SUBUNIT SEN54"/>
    <property type="match status" value="1"/>
</dbReference>
<comment type="similarity">
    <text evidence="1">Belongs to the SEN54 family.</text>
</comment>
<reference evidence="5 6" key="1">
    <citation type="submission" date="2014-03" db="EMBL/GenBank/DDBJ databases">
        <title>Draft genome of the hookworm Oesophagostomum dentatum.</title>
        <authorList>
            <person name="Mitreva M."/>
        </authorList>
    </citation>
    <scope>NUCLEOTIDE SEQUENCE [LARGE SCALE GENOMIC DNA]</scope>
    <source>
        <strain evidence="5 6">OD-Hann</strain>
    </source>
</reference>
<dbReference type="PANTHER" id="PTHR21027:SF1">
    <property type="entry name" value="TRNA-SPLICING ENDONUCLEASE SUBUNIT SEN54"/>
    <property type="match status" value="1"/>
</dbReference>
<feature type="region of interest" description="Disordered" evidence="3">
    <location>
        <begin position="1"/>
        <end position="26"/>
    </location>
</feature>
<organism evidence="5 6">
    <name type="scientific">Oesophagostomum dentatum</name>
    <name type="common">Nodular worm</name>
    <dbReference type="NCBI Taxonomy" id="61180"/>
    <lineage>
        <taxon>Eukaryota</taxon>
        <taxon>Metazoa</taxon>
        <taxon>Ecdysozoa</taxon>
        <taxon>Nematoda</taxon>
        <taxon>Chromadorea</taxon>
        <taxon>Rhabditida</taxon>
        <taxon>Rhabditina</taxon>
        <taxon>Rhabditomorpha</taxon>
        <taxon>Strongyloidea</taxon>
        <taxon>Strongylidae</taxon>
        <taxon>Oesophagostomum</taxon>
    </lineage>
</organism>
<dbReference type="Proteomes" id="UP000053660">
    <property type="component" value="Unassembled WGS sequence"/>
</dbReference>